<dbReference type="PANTHER" id="PTHR23110:SF111">
    <property type="entry name" value="LONGITUDINALS LACKING PROTEIN, ISOFORMS F_I_K_T"/>
    <property type="match status" value="1"/>
</dbReference>
<dbReference type="GO" id="GO:0005634">
    <property type="term" value="C:nucleus"/>
    <property type="evidence" value="ECO:0007669"/>
    <property type="project" value="UniProtKB-SubCell"/>
</dbReference>
<dbReference type="GO" id="GO:0006357">
    <property type="term" value="P:regulation of transcription by RNA polymerase II"/>
    <property type="evidence" value="ECO:0007669"/>
    <property type="project" value="TreeGrafter"/>
</dbReference>
<feature type="compositionally biased region" description="Polar residues" evidence="12">
    <location>
        <begin position="121"/>
        <end position="139"/>
    </location>
</feature>
<comment type="subunit">
    <text evidence="2">Self-associates forming complexes of several hundred monomers.</text>
</comment>
<dbReference type="GO" id="GO:0048813">
    <property type="term" value="P:dendrite morphogenesis"/>
    <property type="evidence" value="ECO:0007669"/>
    <property type="project" value="UniProtKB-ARBA"/>
</dbReference>
<dbReference type="CDD" id="cd18315">
    <property type="entry name" value="BTB_POZ_BAB-like"/>
    <property type="match status" value="1"/>
</dbReference>
<feature type="region of interest" description="Disordered" evidence="12">
    <location>
        <begin position="309"/>
        <end position="361"/>
    </location>
</feature>
<dbReference type="GO" id="GO:0007464">
    <property type="term" value="P:R3/R4 cell fate commitment"/>
    <property type="evidence" value="ECO:0007669"/>
    <property type="project" value="UniProtKB-ARBA"/>
</dbReference>
<dbReference type="InterPro" id="IPR051095">
    <property type="entry name" value="Dros_DevTransReg"/>
</dbReference>
<gene>
    <name evidence="15 16 17" type="primary">LOC115875662</name>
</gene>
<dbReference type="PROSITE" id="PS50097">
    <property type="entry name" value="BTB"/>
    <property type="match status" value="1"/>
</dbReference>
<evidence type="ECO:0000256" key="12">
    <source>
        <dbReference type="SAM" id="MobiDB-lite"/>
    </source>
</evidence>
<dbReference type="GO" id="GO:0007526">
    <property type="term" value="P:larval somatic muscle development"/>
    <property type="evidence" value="ECO:0007669"/>
    <property type="project" value="UniProtKB-ARBA"/>
</dbReference>
<dbReference type="Pfam" id="PF00651">
    <property type="entry name" value="BTB"/>
    <property type="match status" value="1"/>
</dbReference>
<keyword evidence="6" id="KW-0524">Neurogenesis</keyword>
<feature type="compositionally biased region" description="Low complexity" evidence="12">
    <location>
        <begin position="375"/>
        <end position="397"/>
    </location>
</feature>
<evidence type="ECO:0000313" key="17">
    <source>
        <dbReference type="RefSeq" id="XP_030747045.1"/>
    </source>
</evidence>
<evidence type="ECO:0000256" key="7">
    <source>
        <dbReference type="ARBA" id="ARBA00023015"/>
    </source>
</evidence>
<evidence type="ECO:0000313" key="15">
    <source>
        <dbReference type="RefSeq" id="XP_030747043.1"/>
    </source>
</evidence>
<feature type="region of interest" description="Disordered" evidence="12">
    <location>
        <begin position="1011"/>
        <end position="1062"/>
    </location>
</feature>
<feature type="compositionally biased region" description="Basic and acidic residues" evidence="12">
    <location>
        <begin position="309"/>
        <end position="339"/>
    </location>
</feature>
<keyword evidence="7" id="KW-0805">Transcription regulation</keyword>
<sequence length="1177" mass="132725">MAADSRKTRKSNFSAEEKDVLISTVMHNYDILYGETSKSYYHKEARNQVWNIVLEEVNKVSLEKRTLAEVKNKWKKCQHNVNKTDESVDNSSYTEYDDLDSMPLQQRLSQNSNQNTSLSSGDVSSGAVQEPVLQSQPISPTKLKVTRQGAKPSVNNYPKDPPPILIPEKICLKWDSHHVNMQLTFPNLLLKEQYVDATLVSEGKTLKCHRMILSSCSSYFEEVLSEISPLQHPVLFMKDTPFWILKALCDFMYSGEVHILQDKLDELLAVANTLKIKGLTETKNTQENNKIPVPLVIKEEKDAVPCQIIKKEPPKETERTQKIEQHSQENRNRRKEDKKSKHQSNQNIKDPVMEESTSKSVSKLLQKVVPKVVQKMLPKATNQRSSVKGVSKTSTSKNSRDGSKKNDKQKRECSPPKDKEKDKPLKKNAHINDPLDLLEPVYEEIAKEEPANVPTKNVNPVKLKEQKSFSLKKGIRKIKEDTATSRKKVKKRRYADYVEGREESPSPTFQSRKGTRSRPNVKIPKFFHTTFEDSPSKEHPIETTIVRVPHTDQNDPLIGAEINSIKAEPVDVEENTIEVEENMVNFIAQEITSQEGEEIIGSYDSPIVNIQREGKRNTPNIFKKILVTDPVIMAVHTVTESHHQSTVGLLNINEENVQLVDIAKISAQQTESVNSADNLEVMQDKTSLIKITNVQSIADNVKNEAMDSNSVPPEEDLRPPIANEEFQENRDHTEKYYNEENEETVQRFCTEEGNKEMHEELEENGDQIEKEFFTEHGNKEIGAEELPDNMEHPVECSQIENESAKCKEDGNKEIVNEELEGNIDHPEKYCPVENELVQSGENVEKIFTGDGNKETFDEDIEGNKDRPEKHCQVENESSQSDDNLLGSNKDGDVDVAMDTGESELLNFPIDGAVSESQNSGVVGSSLGSLTSHIDMLTFNSPIDDLNTNKNTEVSHFEALETVVLNQKTEEEVNLFREEIHQTLADKSVKETGKIDEDSLVPMETEHQAIRDSENLHDSTGLNENPVNDTDISSIPETSTKVGLSTDSKGTQEPKRHDINDITSNKKLPVVPNESESYENDQNLQETVTKSDDSFTCPNSNLEEKLLAFSPEPDACTSTSVKCTVQDENKLEESLLEMEEDVIMTDASNVNRGADVDPEKTLEMIVNDLNASLGTSHD</sequence>
<dbReference type="KEGG" id="soy:115875662"/>
<evidence type="ECO:0000256" key="6">
    <source>
        <dbReference type="ARBA" id="ARBA00022902"/>
    </source>
</evidence>
<feature type="compositionally biased region" description="Polar residues" evidence="12">
    <location>
        <begin position="874"/>
        <end position="886"/>
    </location>
</feature>
<evidence type="ECO:0000256" key="8">
    <source>
        <dbReference type="ARBA" id="ARBA00023163"/>
    </source>
</evidence>
<dbReference type="RefSeq" id="XP_030747045.1">
    <property type="nucleotide sequence ID" value="XM_030891185.1"/>
</dbReference>
<accession>A0A6J2X851</accession>
<feature type="compositionally biased region" description="Polar residues" evidence="12">
    <location>
        <begin position="1017"/>
        <end position="1048"/>
    </location>
</feature>
<feature type="compositionally biased region" description="Basic and acidic residues" evidence="12">
    <location>
        <begin position="851"/>
        <end position="873"/>
    </location>
</feature>
<dbReference type="RefSeq" id="XP_030747043.1">
    <property type="nucleotide sequence ID" value="XM_030891183.1"/>
</dbReference>
<feature type="compositionally biased region" description="Basic and acidic residues" evidence="12">
    <location>
        <begin position="494"/>
        <end position="504"/>
    </location>
</feature>
<dbReference type="GO" id="GO:0045467">
    <property type="term" value="P:R7 cell development"/>
    <property type="evidence" value="ECO:0007669"/>
    <property type="project" value="UniProtKB-ARBA"/>
</dbReference>
<dbReference type="InterPro" id="IPR028002">
    <property type="entry name" value="Myb_DNA-bind_5"/>
</dbReference>
<reference evidence="15 16" key="1">
    <citation type="submission" date="2025-04" db="UniProtKB">
        <authorList>
            <consortium name="RefSeq"/>
        </authorList>
    </citation>
    <scope>IDENTIFICATION</scope>
    <source>
        <tissue evidence="15 16">Gonads</tissue>
    </source>
</reference>
<proteinExistence type="predicted"/>
<feature type="region of interest" description="Disordered" evidence="12">
    <location>
        <begin position="847"/>
        <end position="889"/>
    </location>
</feature>
<name>A0A6J2X851_SITOR</name>
<protein>
    <recommendedName>
        <fullName evidence="3">Regulatory protein zeste</fullName>
    </recommendedName>
</protein>
<keyword evidence="9" id="KW-0539">Nucleus</keyword>
<evidence type="ECO:0000256" key="1">
    <source>
        <dbReference type="ARBA" id="ARBA00004123"/>
    </source>
</evidence>
<dbReference type="GO" id="GO:0016199">
    <property type="term" value="P:axon midline choice point recognition"/>
    <property type="evidence" value="ECO:0007669"/>
    <property type="project" value="UniProtKB-ARBA"/>
</dbReference>
<evidence type="ECO:0000313" key="16">
    <source>
        <dbReference type="RefSeq" id="XP_030747044.1"/>
    </source>
</evidence>
<dbReference type="Gene3D" id="3.30.710.10">
    <property type="entry name" value="Potassium Channel Kv1.1, Chain A"/>
    <property type="match status" value="1"/>
</dbReference>
<dbReference type="GO" id="GO:0045476">
    <property type="term" value="P:nurse cell apoptotic process"/>
    <property type="evidence" value="ECO:0007669"/>
    <property type="project" value="UniProtKB-ARBA"/>
</dbReference>
<feature type="compositionally biased region" description="Basic and acidic residues" evidence="12">
    <location>
        <begin position="1049"/>
        <end position="1059"/>
    </location>
</feature>
<keyword evidence="8" id="KW-0804">Transcription</keyword>
<feature type="region of interest" description="Disordered" evidence="12">
    <location>
        <begin position="108"/>
        <end position="159"/>
    </location>
</feature>
<dbReference type="Proteomes" id="UP000504635">
    <property type="component" value="Unplaced"/>
</dbReference>
<dbReference type="SUPFAM" id="SSF54695">
    <property type="entry name" value="POZ domain"/>
    <property type="match status" value="1"/>
</dbReference>
<feature type="region of interest" description="Disordered" evidence="12">
    <location>
        <begin position="492"/>
        <end position="520"/>
    </location>
</feature>
<evidence type="ECO:0000256" key="4">
    <source>
        <dbReference type="ARBA" id="ARBA00022473"/>
    </source>
</evidence>
<dbReference type="GeneID" id="115875662"/>
<comment type="function">
    <text evidence="11">Putative transcription factor required for axon growth and guidance in the central and peripheral nervous systems. Repels CNS axons away from the midline by promoting the expression of the midline repellent sli and its receptor robo.</text>
</comment>
<dbReference type="AlphaFoldDB" id="A0A6J2X851"/>
<comment type="function">
    <text evidence="10">Involved in transvection phenomena (= synapsis-dependent gene expression), where the synaptic pairing of chromosomes carrying genes with which zeste interacts influences the expression of these genes. Zeste binds to DNA and stimulates transcription from a nearby promoter.</text>
</comment>
<evidence type="ECO:0000256" key="9">
    <source>
        <dbReference type="ARBA" id="ARBA00023242"/>
    </source>
</evidence>
<dbReference type="SMART" id="SM00225">
    <property type="entry name" value="BTB"/>
    <property type="match status" value="1"/>
</dbReference>
<keyword evidence="14" id="KW-1185">Reference proteome</keyword>
<evidence type="ECO:0000256" key="3">
    <source>
        <dbReference type="ARBA" id="ARBA00016807"/>
    </source>
</evidence>
<comment type="subcellular location">
    <subcellularLocation>
        <location evidence="1">Nucleus</location>
    </subcellularLocation>
</comment>
<dbReference type="OrthoDB" id="3066195at2759"/>
<dbReference type="InterPro" id="IPR011333">
    <property type="entry name" value="SKP1/BTB/POZ_sf"/>
</dbReference>
<keyword evidence="4" id="KW-0217">Developmental protein</keyword>
<keyword evidence="5" id="KW-0221">Differentiation</keyword>
<dbReference type="InterPro" id="IPR000210">
    <property type="entry name" value="BTB/POZ_dom"/>
</dbReference>
<dbReference type="GO" id="GO:0008406">
    <property type="term" value="P:gonad development"/>
    <property type="evidence" value="ECO:0007669"/>
    <property type="project" value="UniProtKB-ARBA"/>
</dbReference>
<evidence type="ECO:0000313" key="14">
    <source>
        <dbReference type="Proteomes" id="UP000504635"/>
    </source>
</evidence>
<dbReference type="Pfam" id="PF13873">
    <property type="entry name" value="Myb_DNA-bind_5"/>
    <property type="match status" value="1"/>
</dbReference>
<dbReference type="RefSeq" id="XP_030747044.1">
    <property type="nucleotide sequence ID" value="XM_030891184.1"/>
</dbReference>
<evidence type="ECO:0000256" key="2">
    <source>
        <dbReference type="ARBA" id="ARBA00011764"/>
    </source>
</evidence>
<dbReference type="PANTHER" id="PTHR23110">
    <property type="entry name" value="BTB DOMAIN TRANSCRIPTION FACTOR"/>
    <property type="match status" value="1"/>
</dbReference>
<evidence type="ECO:0000256" key="11">
    <source>
        <dbReference type="ARBA" id="ARBA00037382"/>
    </source>
</evidence>
<organism evidence="14 16">
    <name type="scientific">Sitophilus oryzae</name>
    <name type="common">Rice weevil</name>
    <name type="synonym">Curculio oryzae</name>
    <dbReference type="NCBI Taxonomy" id="7048"/>
    <lineage>
        <taxon>Eukaryota</taxon>
        <taxon>Metazoa</taxon>
        <taxon>Ecdysozoa</taxon>
        <taxon>Arthropoda</taxon>
        <taxon>Hexapoda</taxon>
        <taxon>Insecta</taxon>
        <taxon>Pterygota</taxon>
        <taxon>Neoptera</taxon>
        <taxon>Endopterygota</taxon>
        <taxon>Coleoptera</taxon>
        <taxon>Polyphaga</taxon>
        <taxon>Cucujiformia</taxon>
        <taxon>Curculionidae</taxon>
        <taxon>Dryophthorinae</taxon>
        <taxon>Sitophilus</taxon>
    </lineage>
</organism>
<feature type="domain" description="BTB" evidence="13">
    <location>
        <begin position="195"/>
        <end position="261"/>
    </location>
</feature>
<feature type="compositionally biased region" description="Low complexity" evidence="12">
    <location>
        <begin position="108"/>
        <end position="120"/>
    </location>
</feature>
<evidence type="ECO:0000256" key="10">
    <source>
        <dbReference type="ARBA" id="ARBA00025466"/>
    </source>
</evidence>
<evidence type="ECO:0000259" key="13">
    <source>
        <dbReference type="PROSITE" id="PS50097"/>
    </source>
</evidence>
<dbReference type="GO" id="GO:0035167">
    <property type="term" value="P:larval lymph gland hemopoiesis"/>
    <property type="evidence" value="ECO:0007669"/>
    <property type="project" value="UniProtKB-ARBA"/>
</dbReference>
<feature type="compositionally biased region" description="Basic and acidic residues" evidence="12">
    <location>
        <begin position="398"/>
        <end position="425"/>
    </location>
</feature>
<feature type="region of interest" description="Disordered" evidence="12">
    <location>
        <begin position="375"/>
        <end position="434"/>
    </location>
</feature>
<evidence type="ECO:0000256" key="5">
    <source>
        <dbReference type="ARBA" id="ARBA00022782"/>
    </source>
</evidence>